<dbReference type="EMBL" id="CP050292">
    <property type="protein sequence ID" value="QND71225.1"/>
    <property type="molecule type" value="Genomic_DNA"/>
</dbReference>
<dbReference type="AlphaFoldDB" id="A0A7G6TWU3"/>
<protein>
    <submittedName>
        <fullName evidence="2">Uncharacterized protein</fullName>
    </submittedName>
</protein>
<evidence type="ECO:0000256" key="1">
    <source>
        <dbReference type="SAM" id="MobiDB-lite"/>
    </source>
</evidence>
<accession>A0A7G6TWU3</accession>
<gene>
    <name evidence="2" type="ORF">HB776_08230</name>
</gene>
<evidence type="ECO:0000313" key="2">
    <source>
        <dbReference type="EMBL" id="QND71225.1"/>
    </source>
</evidence>
<dbReference type="KEGG" id="trb:HB776_08230"/>
<dbReference type="RefSeq" id="WP_170849671.1">
    <property type="nucleotide sequence ID" value="NZ_CP050292.1"/>
</dbReference>
<sequence>MKQVPDAEENRRLGKIQSDKAGKLPEGDAKQAHLKKARDYEADARSRAWRDSNLKSPK</sequence>
<proteinExistence type="predicted"/>
<organism evidence="2 3">
    <name type="scientific">Tardiphaga robiniae</name>
    <dbReference type="NCBI Taxonomy" id="943830"/>
    <lineage>
        <taxon>Bacteria</taxon>
        <taxon>Pseudomonadati</taxon>
        <taxon>Pseudomonadota</taxon>
        <taxon>Alphaproteobacteria</taxon>
        <taxon>Hyphomicrobiales</taxon>
        <taxon>Nitrobacteraceae</taxon>
        <taxon>Tardiphaga</taxon>
    </lineage>
</organism>
<feature type="compositionally biased region" description="Basic and acidic residues" evidence="1">
    <location>
        <begin position="8"/>
        <end position="58"/>
    </location>
</feature>
<name>A0A7G6TWU3_9BRAD</name>
<feature type="region of interest" description="Disordered" evidence="1">
    <location>
        <begin position="1"/>
        <end position="58"/>
    </location>
</feature>
<dbReference type="Proteomes" id="UP000515291">
    <property type="component" value="Chromosome"/>
</dbReference>
<reference evidence="3" key="1">
    <citation type="journal article" date="2020" name="Mol. Plant Microbe">
        <title>Rhizobial microsymbionts of the narrowly endemic Oxytropis species growing in Kamchatka are characterized by significant genetic diversity and possess a set of genes that are associated with T3SS and T6SS secretion systems and can affect the development of symbiosis.</title>
        <authorList>
            <person name="Safronova V."/>
            <person name="Guro P."/>
            <person name="Sazanova A."/>
            <person name="Kuznetsova I."/>
            <person name="Belimov A."/>
            <person name="Yakubov V."/>
            <person name="Chirak E."/>
            <person name="Afonin A."/>
            <person name="Gogolev Y."/>
            <person name="Andronov E."/>
            <person name="Tikhonovich I."/>
        </authorList>
    </citation>
    <scope>NUCLEOTIDE SEQUENCE [LARGE SCALE GENOMIC DNA]</scope>
    <source>
        <strain evidence="3">581</strain>
    </source>
</reference>
<evidence type="ECO:0000313" key="3">
    <source>
        <dbReference type="Proteomes" id="UP000515291"/>
    </source>
</evidence>